<evidence type="ECO:0000313" key="3">
    <source>
        <dbReference type="Proteomes" id="UP000000248"/>
    </source>
</evidence>
<evidence type="ECO:0000256" key="1">
    <source>
        <dbReference type="SAM" id="MobiDB-lite"/>
    </source>
</evidence>
<name>A5EWN7_DICNV</name>
<dbReference type="InterPro" id="IPR011006">
    <property type="entry name" value="CheY-like_superfamily"/>
</dbReference>
<protein>
    <submittedName>
        <fullName evidence="2">Response regulator receiver domain protein</fullName>
    </submittedName>
</protein>
<feature type="region of interest" description="Disordered" evidence="1">
    <location>
        <begin position="257"/>
        <end position="296"/>
    </location>
</feature>
<dbReference type="SUPFAM" id="SSF52172">
    <property type="entry name" value="CheY-like"/>
    <property type="match status" value="1"/>
</dbReference>
<gene>
    <name evidence="2" type="ordered locus">DNO_0138</name>
</gene>
<dbReference type="RefSeq" id="WP_011927889.1">
    <property type="nucleotide sequence ID" value="NC_009446.1"/>
</dbReference>
<dbReference type="OrthoDB" id="7069210at2"/>
<dbReference type="Gene3D" id="3.40.50.2300">
    <property type="match status" value="1"/>
</dbReference>
<reference evidence="2 3" key="1">
    <citation type="journal article" date="2007" name="Nat. Biotechnol.">
        <title>Genome sequence and identification of candidate vaccine antigens from the animal pathogen Dichelobacter nodosus.</title>
        <authorList>
            <person name="Myers G.S."/>
            <person name="Parker D."/>
            <person name="Al-Hasani K."/>
            <person name="Kennan R.M."/>
            <person name="Seemann T."/>
            <person name="Ren Q."/>
            <person name="Badger J.H."/>
            <person name="Selengut J.D."/>
            <person name="Deboy R.T."/>
            <person name="Tettelin H."/>
            <person name="Boyce J.D."/>
            <person name="McCarl V.P."/>
            <person name="Han X."/>
            <person name="Nelson W.C."/>
            <person name="Madupu R."/>
            <person name="Mohamoud Y."/>
            <person name="Holley T."/>
            <person name="Fedorova N."/>
            <person name="Khouri H."/>
            <person name="Bottomley S.P."/>
            <person name="Whittington R.J."/>
            <person name="Adler B."/>
            <person name="Songer J.G."/>
            <person name="Rood J.I."/>
            <person name="Paulsen I.T."/>
        </authorList>
    </citation>
    <scope>NUCLEOTIDE SEQUENCE [LARGE SCALE GENOMIC DNA]</scope>
    <source>
        <strain evidence="2 3">VCS1703A</strain>
    </source>
</reference>
<sequence>MTHSVEKPNIILLYESELIYQRFLKVFADRYIIHWGKDLNTAVKILSQEAISVLVCDVDFQNQEIYPVILALKHSHPELVAVIVSQNSERQAVEALGEKEEIFAALVRPASRQDLVTTLERAVQSHVSAKINEDNRDTLSNMLFGLTEAEKEEILIDKEVNEAFERLSAGTYRSDLTTFTLREEPKIDDKNTAAVVENTVKTAVETAPPVAAASSLSDFQLETQAAEKKLKETIAAVQSKLKDIQGIAQKKSDEFVLPEETPVEEKPVIEHENKTEERPDPLASVGLEFFEDFEDD</sequence>
<dbReference type="eggNOG" id="COG2197">
    <property type="taxonomic scope" value="Bacteria"/>
</dbReference>
<proteinExistence type="predicted"/>
<evidence type="ECO:0000313" key="2">
    <source>
        <dbReference type="EMBL" id="ABQ14269.1"/>
    </source>
</evidence>
<accession>A5EWN7</accession>
<keyword evidence="3" id="KW-1185">Reference proteome</keyword>
<dbReference type="HOGENOM" id="CLU_939172_0_0_6"/>
<feature type="compositionally biased region" description="Basic and acidic residues" evidence="1">
    <location>
        <begin position="263"/>
        <end position="280"/>
    </location>
</feature>
<dbReference type="EMBL" id="CP000513">
    <property type="protein sequence ID" value="ABQ14269.1"/>
    <property type="molecule type" value="Genomic_DNA"/>
</dbReference>
<dbReference type="AlphaFoldDB" id="A5EWN7"/>
<organism evidence="2 3">
    <name type="scientific">Dichelobacter nodosus (strain VCS1703A)</name>
    <dbReference type="NCBI Taxonomy" id="246195"/>
    <lineage>
        <taxon>Bacteria</taxon>
        <taxon>Pseudomonadati</taxon>
        <taxon>Pseudomonadota</taxon>
        <taxon>Gammaproteobacteria</taxon>
        <taxon>Cardiobacteriales</taxon>
        <taxon>Cardiobacteriaceae</taxon>
        <taxon>Dichelobacter</taxon>
    </lineage>
</organism>
<dbReference type="STRING" id="246195.DNO_0138"/>
<dbReference type="Proteomes" id="UP000000248">
    <property type="component" value="Chromosome"/>
</dbReference>
<dbReference type="KEGG" id="dno:DNO_0138"/>